<evidence type="ECO:0008006" key="3">
    <source>
        <dbReference type="Google" id="ProtNLM"/>
    </source>
</evidence>
<protein>
    <recommendedName>
        <fullName evidence="3">HTH cro/C1-type domain-containing protein</fullName>
    </recommendedName>
</protein>
<feature type="coiled-coil region" evidence="1">
    <location>
        <begin position="89"/>
        <end position="116"/>
    </location>
</feature>
<dbReference type="EMBL" id="FLUL01000001">
    <property type="protein sequence ID" value="SBV91825.1"/>
    <property type="molecule type" value="Genomic_DNA"/>
</dbReference>
<dbReference type="RefSeq" id="WP_296946332.1">
    <property type="nucleotide sequence ID" value="NZ_LT599021.1"/>
</dbReference>
<gene>
    <name evidence="2" type="ORF">KL86DYS2_10254</name>
</gene>
<dbReference type="AlphaFoldDB" id="A0A212IXZ3"/>
<evidence type="ECO:0000313" key="2">
    <source>
        <dbReference type="EMBL" id="SBV91825.1"/>
    </source>
</evidence>
<organism evidence="2">
    <name type="scientific">uncultured Dysgonomonas sp</name>
    <dbReference type="NCBI Taxonomy" id="206096"/>
    <lineage>
        <taxon>Bacteria</taxon>
        <taxon>Pseudomonadati</taxon>
        <taxon>Bacteroidota</taxon>
        <taxon>Bacteroidia</taxon>
        <taxon>Bacteroidales</taxon>
        <taxon>Dysgonomonadaceae</taxon>
        <taxon>Dysgonomonas</taxon>
        <taxon>environmental samples</taxon>
    </lineage>
</organism>
<sequence length="140" mass="16312">MLKDRLLKIAEHYGLTPNKFSEIIGMSRAFIKNINEEISTKPMRNILLKFPEVNIVWLLTGEGEMILKNTNAEIETTEKTSPEFLLEYLKEKDKTIGDLREEIGRLKQELLSHEQREGSYDLDVNVRNAAEKEIEYKKSK</sequence>
<proteinExistence type="predicted"/>
<name>A0A212IXZ3_9BACT</name>
<reference evidence="2" key="1">
    <citation type="submission" date="2016-04" db="EMBL/GenBank/DDBJ databases">
        <authorList>
            <person name="Evans L.H."/>
            <person name="Alamgir A."/>
            <person name="Owens N."/>
            <person name="Weber N.D."/>
            <person name="Virtaneva K."/>
            <person name="Barbian K."/>
            <person name="Babar A."/>
            <person name="Rosenke K."/>
        </authorList>
    </citation>
    <scope>NUCLEOTIDE SEQUENCE</scope>
    <source>
        <strain evidence="2">86-2</strain>
    </source>
</reference>
<accession>A0A212IXZ3</accession>
<evidence type="ECO:0000256" key="1">
    <source>
        <dbReference type="SAM" id="Coils"/>
    </source>
</evidence>
<keyword evidence="1" id="KW-0175">Coiled coil</keyword>